<gene>
    <name evidence="2" type="ORF">Tco_0988352</name>
</gene>
<evidence type="ECO:0000313" key="3">
    <source>
        <dbReference type="Proteomes" id="UP001151760"/>
    </source>
</evidence>
<reference evidence="2" key="1">
    <citation type="journal article" date="2022" name="Int. J. Mol. Sci.">
        <title>Draft Genome of Tanacetum Coccineum: Genomic Comparison of Closely Related Tanacetum-Family Plants.</title>
        <authorList>
            <person name="Yamashiro T."/>
            <person name="Shiraishi A."/>
            <person name="Nakayama K."/>
            <person name="Satake H."/>
        </authorList>
    </citation>
    <scope>NUCLEOTIDE SEQUENCE</scope>
</reference>
<dbReference type="PANTHER" id="PTHR33116:SF78">
    <property type="entry name" value="OS12G0587133 PROTEIN"/>
    <property type="match status" value="1"/>
</dbReference>
<comment type="caution">
    <text evidence="2">The sequence shown here is derived from an EMBL/GenBank/DDBJ whole genome shotgun (WGS) entry which is preliminary data.</text>
</comment>
<sequence length="333" mass="37888">MKDMGFTQKFVSWISACISSVHFSILINNSASKEGVMGRGLRQDDPLSPFLLILVAEVLSSMFSSALNRGILQGVRVDESFALNHSQFADDTILFLNHSTNEINKARAILELFYKMSGLIFAVLMDCSVGNFPFEYLGIPIGTNRRRINAWQKGGNISKRKIHLVSWKIVCKPKELGGLGVVPLRVKNMALLTSWWGKYNENRSALWKMVITKSYARSFPSKLSELHFIPPHSRVSSVWKNIINIKKENDVLRILGPQTRKWNVGAGNQVFFWNDWWVGSARLRSLFGLLFLISSKPFGTISEFYVLNVDGSISWDLRFNRDATVRFYNLINN</sequence>
<feature type="domain" description="Reverse transcriptase" evidence="1">
    <location>
        <begin position="1"/>
        <end position="141"/>
    </location>
</feature>
<dbReference type="InterPro" id="IPR000477">
    <property type="entry name" value="RT_dom"/>
</dbReference>
<organism evidence="2 3">
    <name type="scientific">Tanacetum coccineum</name>
    <dbReference type="NCBI Taxonomy" id="301880"/>
    <lineage>
        <taxon>Eukaryota</taxon>
        <taxon>Viridiplantae</taxon>
        <taxon>Streptophyta</taxon>
        <taxon>Embryophyta</taxon>
        <taxon>Tracheophyta</taxon>
        <taxon>Spermatophyta</taxon>
        <taxon>Magnoliopsida</taxon>
        <taxon>eudicotyledons</taxon>
        <taxon>Gunneridae</taxon>
        <taxon>Pentapetalae</taxon>
        <taxon>asterids</taxon>
        <taxon>campanulids</taxon>
        <taxon>Asterales</taxon>
        <taxon>Asteraceae</taxon>
        <taxon>Asteroideae</taxon>
        <taxon>Anthemideae</taxon>
        <taxon>Anthemidinae</taxon>
        <taxon>Tanacetum</taxon>
    </lineage>
</organism>
<name>A0ABQ5ERG2_9ASTR</name>
<evidence type="ECO:0000313" key="2">
    <source>
        <dbReference type="EMBL" id="GJT53298.1"/>
    </source>
</evidence>
<accession>A0ABQ5ERG2</accession>
<dbReference type="Proteomes" id="UP001151760">
    <property type="component" value="Unassembled WGS sequence"/>
</dbReference>
<protein>
    <submittedName>
        <fullName evidence="2">Cysteine-rich receptor-like protein kinase</fullName>
    </submittedName>
</protein>
<dbReference type="PANTHER" id="PTHR33116">
    <property type="entry name" value="REVERSE TRANSCRIPTASE ZINC-BINDING DOMAIN-CONTAINING PROTEIN-RELATED-RELATED"/>
    <property type="match status" value="1"/>
</dbReference>
<keyword evidence="3" id="KW-1185">Reference proteome</keyword>
<reference evidence="2" key="2">
    <citation type="submission" date="2022-01" db="EMBL/GenBank/DDBJ databases">
        <authorList>
            <person name="Yamashiro T."/>
            <person name="Shiraishi A."/>
            <person name="Satake H."/>
            <person name="Nakayama K."/>
        </authorList>
    </citation>
    <scope>NUCLEOTIDE SEQUENCE</scope>
</reference>
<evidence type="ECO:0000259" key="1">
    <source>
        <dbReference type="PROSITE" id="PS50878"/>
    </source>
</evidence>
<dbReference type="PROSITE" id="PS50878">
    <property type="entry name" value="RT_POL"/>
    <property type="match status" value="1"/>
</dbReference>
<proteinExistence type="predicted"/>
<dbReference type="EMBL" id="BQNB010016575">
    <property type="protein sequence ID" value="GJT53298.1"/>
    <property type="molecule type" value="Genomic_DNA"/>
</dbReference>